<keyword evidence="4" id="KW-0862">Zinc</keyword>
<evidence type="ECO:0000256" key="1">
    <source>
        <dbReference type="ARBA" id="ARBA00004123"/>
    </source>
</evidence>
<keyword evidence="2" id="KW-0479">Metal-binding</keyword>
<gene>
    <name evidence="8" type="ORF">PBRASI_LOCUS1293</name>
</gene>
<dbReference type="GO" id="GO:0061630">
    <property type="term" value="F:ubiquitin protein ligase activity"/>
    <property type="evidence" value="ECO:0007669"/>
    <property type="project" value="InterPro"/>
</dbReference>
<name>A0A9N8W802_9GLOM</name>
<evidence type="ECO:0000256" key="5">
    <source>
        <dbReference type="ARBA" id="ARBA00023242"/>
    </source>
</evidence>
<dbReference type="Gene3D" id="3.10.20.90">
    <property type="entry name" value="Phosphatidylinositol 3-kinase Catalytic Subunit, Chain A, domain 1"/>
    <property type="match status" value="1"/>
</dbReference>
<feature type="domain" description="DWNN" evidence="7">
    <location>
        <begin position="4"/>
        <end position="76"/>
    </location>
</feature>
<dbReference type="EMBL" id="CAJVPI010000081">
    <property type="protein sequence ID" value="CAG8475331.1"/>
    <property type="molecule type" value="Genomic_DNA"/>
</dbReference>
<dbReference type="AlphaFoldDB" id="A0A9N8W802"/>
<evidence type="ECO:0000313" key="8">
    <source>
        <dbReference type="EMBL" id="CAG8475331.1"/>
    </source>
</evidence>
<accession>A0A9N8W802</accession>
<dbReference type="InterPro" id="IPR033489">
    <property type="entry name" value="RBBP6"/>
</dbReference>
<dbReference type="GO" id="GO:0006397">
    <property type="term" value="P:mRNA processing"/>
    <property type="evidence" value="ECO:0007669"/>
    <property type="project" value="InterPro"/>
</dbReference>
<keyword evidence="5" id="KW-0539">Nucleus</keyword>
<evidence type="ECO:0000256" key="2">
    <source>
        <dbReference type="ARBA" id="ARBA00022723"/>
    </source>
</evidence>
<protein>
    <submittedName>
        <fullName evidence="8">8394_t:CDS:1</fullName>
    </submittedName>
</protein>
<comment type="caution">
    <text evidence="8">The sequence shown here is derived from an EMBL/GenBank/DDBJ whole genome shotgun (WGS) entry which is preliminary data.</text>
</comment>
<dbReference type="GO" id="GO:0005634">
    <property type="term" value="C:nucleus"/>
    <property type="evidence" value="ECO:0007669"/>
    <property type="project" value="UniProtKB-SubCell"/>
</dbReference>
<dbReference type="SMART" id="SM01180">
    <property type="entry name" value="DWNN"/>
    <property type="match status" value="1"/>
</dbReference>
<dbReference type="OrthoDB" id="106784at2759"/>
<comment type="subcellular location">
    <subcellularLocation>
        <location evidence="1">Nucleus</location>
    </subcellularLocation>
</comment>
<dbReference type="PANTHER" id="PTHR15439">
    <property type="entry name" value="RETINOBLASTOMA-BINDING PROTEIN 6"/>
    <property type="match status" value="1"/>
</dbReference>
<dbReference type="PROSITE" id="PS51282">
    <property type="entry name" value="DWNN"/>
    <property type="match status" value="1"/>
</dbReference>
<evidence type="ECO:0000256" key="4">
    <source>
        <dbReference type="ARBA" id="ARBA00022833"/>
    </source>
</evidence>
<evidence type="ECO:0000259" key="7">
    <source>
        <dbReference type="PROSITE" id="PS51282"/>
    </source>
</evidence>
<evidence type="ECO:0000256" key="3">
    <source>
        <dbReference type="ARBA" id="ARBA00022771"/>
    </source>
</evidence>
<organism evidence="8 9">
    <name type="scientific">Paraglomus brasilianum</name>
    <dbReference type="NCBI Taxonomy" id="144538"/>
    <lineage>
        <taxon>Eukaryota</taxon>
        <taxon>Fungi</taxon>
        <taxon>Fungi incertae sedis</taxon>
        <taxon>Mucoromycota</taxon>
        <taxon>Glomeromycotina</taxon>
        <taxon>Glomeromycetes</taxon>
        <taxon>Paraglomerales</taxon>
        <taxon>Paraglomeraceae</taxon>
        <taxon>Paraglomus</taxon>
    </lineage>
</organism>
<keyword evidence="9" id="KW-1185">Reference proteome</keyword>
<dbReference type="GO" id="GO:0008270">
    <property type="term" value="F:zinc ion binding"/>
    <property type="evidence" value="ECO:0007669"/>
    <property type="project" value="UniProtKB-KW"/>
</dbReference>
<dbReference type="PANTHER" id="PTHR15439:SF0">
    <property type="entry name" value="CELL DIVISION CYCLE AND APOPTOSIS REGULATOR PROTEIN 1-RELATED"/>
    <property type="match status" value="1"/>
</dbReference>
<sequence>MSIIYYQFKGAIDFDTITFDGPEISVFDAKREILVAKKLKGNDFDLVVSQAGTGEDYTDDNVLIKRNTRIVVRRMPTRPGKGNAQRYLEGTAPSPQRNFGAAARGLATSVNGYEKLKIKDW</sequence>
<dbReference type="Proteomes" id="UP000789739">
    <property type="component" value="Unassembled WGS sequence"/>
</dbReference>
<keyword evidence="3" id="KW-0863">Zinc-finger</keyword>
<dbReference type="GO" id="GO:0006511">
    <property type="term" value="P:ubiquitin-dependent protein catabolic process"/>
    <property type="evidence" value="ECO:0007669"/>
    <property type="project" value="TreeGrafter"/>
</dbReference>
<feature type="region of interest" description="Disordered" evidence="6">
    <location>
        <begin position="76"/>
        <end position="96"/>
    </location>
</feature>
<dbReference type="InterPro" id="IPR014891">
    <property type="entry name" value="DWNN_domain"/>
</dbReference>
<proteinExistence type="predicted"/>
<reference evidence="8" key="1">
    <citation type="submission" date="2021-06" db="EMBL/GenBank/DDBJ databases">
        <authorList>
            <person name="Kallberg Y."/>
            <person name="Tangrot J."/>
            <person name="Rosling A."/>
        </authorList>
    </citation>
    <scope>NUCLEOTIDE SEQUENCE</scope>
    <source>
        <strain evidence="8">BR232B</strain>
    </source>
</reference>
<evidence type="ECO:0000256" key="6">
    <source>
        <dbReference type="SAM" id="MobiDB-lite"/>
    </source>
</evidence>
<dbReference type="GO" id="GO:0016567">
    <property type="term" value="P:protein ubiquitination"/>
    <property type="evidence" value="ECO:0007669"/>
    <property type="project" value="InterPro"/>
</dbReference>
<dbReference type="Pfam" id="PF08783">
    <property type="entry name" value="DWNN"/>
    <property type="match status" value="1"/>
</dbReference>
<evidence type="ECO:0000313" key="9">
    <source>
        <dbReference type="Proteomes" id="UP000789739"/>
    </source>
</evidence>